<evidence type="ECO:0000313" key="3">
    <source>
        <dbReference type="Proteomes" id="UP000095767"/>
    </source>
</evidence>
<proteinExistence type="predicted"/>
<organism evidence="2 3">
    <name type="scientific">Dichanthelium oligosanthes</name>
    <dbReference type="NCBI Taxonomy" id="888268"/>
    <lineage>
        <taxon>Eukaryota</taxon>
        <taxon>Viridiplantae</taxon>
        <taxon>Streptophyta</taxon>
        <taxon>Embryophyta</taxon>
        <taxon>Tracheophyta</taxon>
        <taxon>Spermatophyta</taxon>
        <taxon>Magnoliopsida</taxon>
        <taxon>Liliopsida</taxon>
        <taxon>Poales</taxon>
        <taxon>Poaceae</taxon>
        <taxon>PACMAD clade</taxon>
        <taxon>Panicoideae</taxon>
        <taxon>Panicodae</taxon>
        <taxon>Paniceae</taxon>
        <taxon>Dichantheliinae</taxon>
        <taxon>Dichanthelium</taxon>
    </lineage>
</organism>
<dbReference type="PANTHER" id="PTHR47851:SF8">
    <property type="entry name" value="NO APICAL MERISTEM-ASSOCIATED C-TERMINAL DOMAIN-CONTAINING PROTEIN"/>
    <property type="match status" value="1"/>
</dbReference>
<comment type="caution">
    <text evidence="2">The sequence shown here is derived from an EMBL/GenBank/DDBJ whole genome shotgun (WGS) entry which is preliminary data.</text>
</comment>
<dbReference type="EMBL" id="LWDX02012297">
    <property type="protein sequence ID" value="OEL35382.1"/>
    <property type="molecule type" value="Genomic_DNA"/>
</dbReference>
<name>A0A1E5WDA9_9POAL</name>
<gene>
    <name evidence="2" type="ORF">BAE44_0003599</name>
</gene>
<dbReference type="AlphaFoldDB" id="A0A1E5WDA9"/>
<sequence length="202" mass="22496">MSPLPRFSTGQEEEKERLLLSHPRKSNCSAGGCTIFRTAPLENKDNLRRMFSTIVCINESSVVPEAHRSDVVSEGDEMGDGLGDELGNGLGSNENASPIDAKRAKQKRPANHDSPKGKKRKTFRDHCMKSLVDAYEKKDQSSSATSAVVDNVRNEIAEILELIINDGAVEGSDEHYYITQLLKKKENRNMFITFKTSLRRIG</sequence>
<dbReference type="OrthoDB" id="671245at2759"/>
<evidence type="ECO:0000256" key="1">
    <source>
        <dbReference type="SAM" id="MobiDB-lite"/>
    </source>
</evidence>
<dbReference type="Proteomes" id="UP000095767">
    <property type="component" value="Unassembled WGS sequence"/>
</dbReference>
<feature type="compositionally biased region" description="Acidic residues" evidence="1">
    <location>
        <begin position="73"/>
        <end position="83"/>
    </location>
</feature>
<dbReference type="STRING" id="888268.A0A1E5WDA9"/>
<feature type="region of interest" description="Disordered" evidence="1">
    <location>
        <begin position="66"/>
        <end position="123"/>
    </location>
</feature>
<evidence type="ECO:0000313" key="2">
    <source>
        <dbReference type="EMBL" id="OEL35382.1"/>
    </source>
</evidence>
<protein>
    <submittedName>
        <fullName evidence="2">Uncharacterized protein</fullName>
    </submittedName>
</protein>
<keyword evidence="3" id="KW-1185">Reference proteome</keyword>
<reference evidence="2 3" key="1">
    <citation type="submission" date="2016-09" db="EMBL/GenBank/DDBJ databases">
        <title>The draft genome of Dichanthelium oligosanthes: A C3 panicoid grass species.</title>
        <authorList>
            <person name="Studer A.J."/>
            <person name="Schnable J.C."/>
            <person name="Brutnell T.P."/>
        </authorList>
    </citation>
    <scope>NUCLEOTIDE SEQUENCE [LARGE SCALE GENOMIC DNA]</scope>
    <source>
        <strain evidence="3">cv. Kellogg 1175</strain>
        <tissue evidence="2">Leaf</tissue>
    </source>
</reference>
<dbReference type="PANTHER" id="PTHR47851">
    <property type="entry name" value="OS06G0588700 PROTEIN-RELATED"/>
    <property type="match status" value="1"/>
</dbReference>
<accession>A0A1E5WDA9</accession>